<dbReference type="InterPro" id="IPR000160">
    <property type="entry name" value="GGDEF_dom"/>
</dbReference>
<feature type="domain" description="PAS" evidence="2">
    <location>
        <begin position="26"/>
        <end position="89"/>
    </location>
</feature>
<keyword evidence="5" id="KW-1185">Reference proteome</keyword>
<feature type="domain" description="PAS" evidence="2">
    <location>
        <begin position="143"/>
        <end position="214"/>
    </location>
</feature>
<evidence type="ECO:0000313" key="4">
    <source>
        <dbReference type="EMBL" id="WCO66021.1"/>
    </source>
</evidence>
<proteinExistence type="predicted"/>
<dbReference type="Gene3D" id="3.30.450.20">
    <property type="entry name" value="PAS domain"/>
    <property type="match status" value="2"/>
</dbReference>
<feature type="domain" description="GGDEF" evidence="3">
    <location>
        <begin position="301"/>
        <end position="424"/>
    </location>
</feature>
<dbReference type="SMART" id="SM00091">
    <property type="entry name" value="PAS"/>
    <property type="match status" value="2"/>
</dbReference>
<accession>A0AAF0BR51</accession>
<dbReference type="PROSITE" id="PS50887">
    <property type="entry name" value="GGDEF"/>
    <property type="match status" value="1"/>
</dbReference>
<organism evidence="4 5">
    <name type="scientific">Iamia majanohamensis</name>
    <dbReference type="NCBI Taxonomy" id="467976"/>
    <lineage>
        <taxon>Bacteria</taxon>
        <taxon>Bacillati</taxon>
        <taxon>Actinomycetota</taxon>
        <taxon>Acidimicrobiia</taxon>
        <taxon>Acidimicrobiales</taxon>
        <taxon>Iamiaceae</taxon>
        <taxon>Iamia</taxon>
    </lineage>
</organism>
<keyword evidence="4" id="KW-0548">Nucleotidyltransferase</keyword>
<evidence type="ECO:0000259" key="2">
    <source>
        <dbReference type="PROSITE" id="PS50112"/>
    </source>
</evidence>
<dbReference type="CDD" id="cd00130">
    <property type="entry name" value="PAS"/>
    <property type="match status" value="2"/>
</dbReference>
<dbReference type="PANTHER" id="PTHR44757">
    <property type="entry name" value="DIGUANYLATE CYCLASE DGCP"/>
    <property type="match status" value="1"/>
</dbReference>
<feature type="region of interest" description="Disordered" evidence="1">
    <location>
        <begin position="1"/>
        <end position="22"/>
    </location>
</feature>
<evidence type="ECO:0000256" key="1">
    <source>
        <dbReference type="SAM" id="MobiDB-lite"/>
    </source>
</evidence>
<dbReference type="Pfam" id="PF00989">
    <property type="entry name" value="PAS"/>
    <property type="match status" value="2"/>
</dbReference>
<evidence type="ECO:0000259" key="3">
    <source>
        <dbReference type="PROSITE" id="PS50887"/>
    </source>
</evidence>
<protein>
    <submittedName>
        <fullName evidence="4">Diguanylate cyclase</fullName>
        <ecNumber evidence="4">2.7.7.65</ecNumber>
    </submittedName>
</protein>
<feature type="compositionally biased region" description="Pro residues" evidence="1">
    <location>
        <begin position="1"/>
        <end position="14"/>
    </location>
</feature>
<name>A0AAF0BR51_9ACTN</name>
<dbReference type="PANTHER" id="PTHR44757:SF2">
    <property type="entry name" value="BIOFILM ARCHITECTURE MAINTENANCE PROTEIN MBAA"/>
    <property type="match status" value="1"/>
</dbReference>
<dbReference type="InterPro" id="IPR052155">
    <property type="entry name" value="Biofilm_reg_signaling"/>
</dbReference>
<dbReference type="PROSITE" id="PS50112">
    <property type="entry name" value="PAS"/>
    <property type="match status" value="2"/>
</dbReference>
<dbReference type="AlphaFoldDB" id="A0AAF0BR51"/>
<sequence>MRAPSPTPPAPSPTPDHWGAPEPAAVLGSLPDPVVVVDAEGALLWANLRAEQELGFSAVGDRGRSVVERVHPDDLVTAMASLASVQDKDLGTSIDLRVLDRNGRWVHHEVRGWSGLHDHRVHGVVLVLRRLDDRAGWTVAEGDARRRAAVLDHSPGLTLLLDDHSRLQGASRTFTRLLGADLESSLGRSLIELAAEPEDRATVRAALAELRTRGGQRSFEAALRARPGDPAIPFWLTASDLLDDEAVQAVVVSGVAIAELVEARTTLSHQATHDHLTGLANRLLLLEQLDQALRRSVGTTARVGVIYCDIDGFKQVNDSHGHAVGDAVLVEVARRMRAALWTEDTVGRMGGDELLAVCVRDSVADVERAMAALVAAAEEPVATEVGPIAISLSTGCAVARRGARADDMLRRADADMYAHKRARR</sequence>
<keyword evidence="4" id="KW-0808">Transferase</keyword>
<dbReference type="InterPro" id="IPR000014">
    <property type="entry name" value="PAS"/>
</dbReference>
<dbReference type="SMART" id="SM00267">
    <property type="entry name" value="GGDEF"/>
    <property type="match status" value="1"/>
</dbReference>
<dbReference type="NCBIfam" id="TIGR00254">
    <property type="entry name" value="GGDEF"/>
    <property type="match status" value="1"/>
</dbReference>
<dbReference type="GO" id="GO:0052621">
    <property type="term" value="F:diguanylate cyclase activity"/>
    <property type="evidence" value="ECO:0007669"/>
    <property type="project" value="UniProtKB-EC"/>
</dbReference>
<dbReference type="Gene3D" id="3.30.70.270">
    <property type="match status" value="1"/>
</dbReference>
<dbReference type="InterPro" id="IPR043128">
    <property type="entry name" value="Rev_trsase/Diguanyl_cyclase"/>
</dbReference>
<dbReference type="RefSeq" id="WP_272735547.1">
    <property type="nucleotide sequence ID" value="NZ_CP116942.1"/>
</dbReference>
<dbReference type="KEGG" id="ima:PO878_16085"/>
<dbReference type="InterPro" id="IPR035965">
    <property type="entry name" value="PAS-like_dom_sf"/>
</dbReference>
<dbReference type="Pfam" id="PF00990">
    <property type="entry name" value="GGDEF"/>
    <property type="match status" value="1"/>
</dbReference>
<dbReference type="CDD" id="cd01949">
    <property type="entry name" value="GGDEF"/>
    <property type="match status" value="1"/>
</dbReference>
<dbReference type="NCBIfam" id="TIGR00229">
    <property type="entry name" value="sensory_box"/>
    <property type="match status" value="1"/>
</dbReference>
<gene>
    <name evidence="4" type="ORF">PO878_16085</name>
</gene>
<reference evidence="4" key="1">
    <citation type="submission" date="2023-01" db="EMBL/GenBank/DDBJ databases">
        <title>The diversity of Class Acidimicrobiia in South China Sea sediment environments and the proposal of Iamia marina sp. nov., a novel species of the genus Iamia.</title>
        <authorList>
            <person name="He Y."/>
            <person name="Tian X."/>
        </authorList>
    </citation>
    <scope>NUCLEOTIDE SEQUENCE</scope>
    <source>
        <strain evidence="4">DSM 19957</strain>
    </source>
</reference>
<dbReference type="EC" id="2.7.7.65" evidence="4"/>
<dbReference type="SUPFAM" id="SSF55073">
    <property type="entry name" value="Nucleotide cyclase"/>
    <property type="match status" value="1"/>
</dbReference>
<dbReference type="SUPFAM" id="SSF55785">
    <property type="entry name" value="PYP-like sensor domain (PAS domain)"/>
    <property type="match status" value="2"/>
</dbReference>
<dbReference type="InterPro" id="IPR029787">
    <property type="entry name" value="Nucleotide_cyclase"/>
</dbReference>
<evidence type="ECO:0000313" key="5">
    <source>
        <dbReference type="Proteomes" id="UP001216390"/>
    </source>
</evidence>
<dbReference type="InterPro" id="IPR013767">
    <property type="entry name" value="PAS_fold"/>
</dbReference>
<dbReference type="Proteomes" id="UP001216390">
    <property type="component" value="Chromosome"/>
</dbReference>
<dbReference type="EMBL" id="CP116942">
    <property type="protein sequence ID" value="WCO66021.1"/>
    <property type="molecule type" value="Genomic_DNA"/>
</dbReference>
<dbReference type="GO" id="GO:0006355">
    <property type="term" value="P:regulation of DNA-templated transcription"/>
    <property type="evidence" value="ECO:0007669"/>
    <property type="project" value="InterPro"/>
</dbReference>